<dbReference type="Proteomes" id="UP001057402">
    <property type="component" value="Chromosome 4"/>
</dbReference>
<organism evidence="1 2">
    <name type="scientific">Melastoma candidum</name>
    <dbReference type="NCBI Taxonomy" id="119954"/>
    <lineage>
        <taxon>Eukaryota</taxon>
        <taxon>Viridiplantae</taxon>
        <taxon>Streptophyta</taxon>
        <taxon>Embryophyta</taxon>
        <taxon>Tracheophyta</taxon>
        <taxon>Spermatophyta</taxon>
        <taxon>Magnoliopsida</taxon>
        <taxon>eudicotyledons</taxon>
        <taxon>Gunneridae</taxon>
        <taxon>Pentapetalae</taxon>
        <taxon>rosids</taxon>
        <taxon>malvids</taxon>
        <taxon>Myrtales</taxon>
        <taxon>Melastomataceae</taxon>
        <taxon>Melastomatoideae</taxon>
        <taxon>Melastomateae</taxon>
        <taxon>Melastoma</taxon>
    </lineage>
</organism>
<proteinExistence type="predicted"/>
<gene>
    <name evidence="1" type="ORF">MLD38_015494</name>
</gene>
<evidence type="ECO:0000313" key="1">
    <source>
        <dbReference type="EMBL" id="KAI4377942.1"/>
    </source>
</evidence>
<protein>
    <submittedName>
        <fullName evidence="1">Uncharacterized protein</fullName>
    </submittedName>
</protein>
<sequence length="160" mass="17601">MIIRLPGHTDRVHRNGPPDRPEQRMDILGSPLRAPDGETGYGEELPGNEQNLLDWVKDYSSTGNKFSMIIDPRLGNHYPCSAAKRVGILAESCLRKNAKDRPTMRQKAFSLVQTVASAAVFSAIAGWYGFMFGRESARKELGELIKDLRKGGGSPGDEVS</sequence>
<reference evidence="2" key="1">
    <citation type="journal article" date="2023" name="Front. Plant Sci.">
        <title>Chromosomal-level genome assembly of Melastoma candidum provides insights into trichome evolution.</title>
        <authorList>
            <person name="Zhong Y."/>
            <person name="Wu W."/>
            <person name="Sun C."/>
            <person name="Zou P."/>
            <person name="Liu Y."/>
            <person name="Dai S."/>
            <person name="Zhou R."/>
        </authorList>
    </citation>
    <scope>NUCLEOTIDE SEQUENCE [LARGE SCALE GENOMIC DNA]</scope>
</reference>
<keyword evidence="2" id="KW-1185">Reference proteome</keyword>
<comment type="caution">
    <text evidence="1">The sequence shown here is derived from an EMBL/GenBank/DDBJ whole genome shotgun (WGS) entry which is preliminary data.</text>
</comment>
<accession>A0ACB9RHL9</accession>
<name>A0ACB9RHL9_9MYRT</name>
<evidence type="ECO:0000313" key="2">
    <source>
        <dbReference type="Proteomes" id="UP001057402"/>
    </source>
</evidence>
<dbReference type="EMBL" id="CM042883">
    <property type="protein sequence ID" value="KAI4377942.1"/>
    <property type="molecule type" value="Genomic_DNA"/>
</dbReference>